<dbReference type="AlphaFoldDB" id="A0A7J7L3J0"/>
<comment type="caution">
    <text evidence="1">The sequence shown here is derived from an EMBL/GenBank/DDBJ whole genome shotgun (WGS) entry which is preliminary data.</text>
</comment>
<dbReference type="Gene3D" id="3.20.20.70">
    <property type="entry name" value="Aldolase class I"/>
    <property type="match status" value="1"/>
</dbReference>
<proteinExistence type="predicted"/>
<dbReference type="Proteomes" id="UP000541444">
    <property type="component" value="Unassembled WGS sequence"/>
</dbReference>
<dbReference type="OrthoDB" id="5795902at2759"/>
<reference evidence="1 2" key="1">
    <citation type="journal article" date="2020" name="IScience">
        <title>Genome Sequencing of the Endangered Kingdonia uniflora (Circaeasteraceae, Ranunculales) Reveals Potential Mechanisms of Evolutionary Specialization.</title>
        <authorList>
            <person name="Sun Y."/>
            <person name="Deng T."/>
            <person name="Zhang A."/>
            <person name="Moore M.J."/>
            <person name="Landis J.B."/>
            <person name="Lin N."/>
            <person name="Zhang H."/>
            <person name="Zhang X."/>
            <person name="Huang J."/>
            <person name="Zhang X."/>
            <person name="Sun H."/>
            <person name="Wang H."/>
        </authorList>
    </citation>
    <scope>NUCLEOTIDE SEQUENCE [LARGE SCALE GENOMIC DNA]</scope>
    <source>
        <strain evidence="1">TB1705</strain>
        <tissue evidence="1">Leaf</tissue>
    </source>
</reference>
<keyword evidence="2" id="KW-1185">Reference proteome</keyword>
<protein>
    <submittedName>
        <fullName evidence="1">Uncharacterized protein</fullName>
    </submittedName>
</protein>
<name>A0A7J7L3J0_9MAGN</name>
<accession>A0A7J7L3J0</accession>
<dbReference type="InterPro" id="IPR013785">
    <property type="entry name" value="Aldolase_TIM"/>
</dbReference>
<sequence>MTLWSIAKSLLMFGGYLRKLDEATYSITTNPMLLEIISFSVNNKEFPYVTGTNCCGSLKKALTWESRSPDEMSTLGFANYKDVETAGWLVKMFETGLERICWKDSLKNKSKRPFCLHKTKLHSTL</sequence>
<evidence type="ECO:0000313" key="2">
    <source>
        <dbReference type="Proteomes" id="UP000541444"/>
    </source>
</evidence>
<organism evidence="1 2">
    <name type="scientific">Kingdonia uniflora</name>
    <dbReference type="NCBI Taxonomy" id="39325"/>
    <lineage>
        <taxon>Eukaryota</taxon>
        <taxon>Viridiplantae</taxon>
        <taxon>Streptophyta</taxon>
        <taxon>Embryophyta</taxon>
        <taxon>Tracheophyta</taxon>
        <taxon>Spermatophyta</taxon>
        <taxon>Magnoliopsida</taxon>
        <taxon>Ranunculales</taxon>
        <taxon>Circaeasteraceae</taxon>
        <taxon>Kingdonia</taxon>
    </lineage>
</organism>
<gene>
    <name evidence="1" type="ORF">GIB67_030960</name>
</gene>
<dbReference type="EMBL" id="JACGCM010002660">
    <property type="protein sequence ID" value="KAF6137196.1"/>
    <property type="molecule type" value="Genomic_DNA"/>
</dbReference>
<evidence type="ECO:0000313" key="1">
    <source>
        <dbReference type="EMBL" id="KAF6137196.1"/>
    </source>
</evidence>